<dbReference type="InterPro" id="IPR043135">
    <property type="entry name" value="Fur_C"/>
</dbReference>
<dbReference type="GO" id="GO:0008270">
    <property type="term" value="F:zinc ion binding"/>
    <property type="evidence" value="ECO:0007669"/>
    <property type="project" value="TreeGrafter"/>
</dbReference>
<dbReference type="GO" id="GO:0003700">
    <property type="term" value="F:DNA-binding transcription factor activity"/>
    <property type="evidence" value="ECO:0007669"/>
    <property type="project" value="InterPro"/>
</dbReference>
<reference evidence="12 13" key="1">
    <citation type="submission" date="2020-08" db="EMBL/GenBank/DDBJ databases">
        <title>Sequencing the genomes of 1000 actinobacteria strains.</title>
        <authorList>
            <person name="Klenk H.-P."/>
        </authorList>
    </citation>
    <scope>NUCLEOTIDE SEQUENCE [LARGE SCALE GENOMIC DNA]</scope>
    <source>
        <strain evidence="12 13">DSM 44551</strain>
    </source>
</reference>
<evidence type="ECO:0000256" key="4">
    <source>
        <dbReference type="ARBA" id="ARBA00022490"/>
    </source>
</evidence>
<comment type="subcellular location">
    <subcellularLocation>
        <location evidence="1">Cytoplasm</location>
    </subcellularLocation>
</comment>
<dbReference type="InterPro" id="IPR002481">
    <property type="entry name" value="FUR"/>
</dbReference>
<comment type="caution">
    <text evidence="12">The sequence shown here is derived from an EMBL/GenBank/DDBJ whole genome shotgun (WGS) entry which is preliminary data.</text>
</comment>
<evidence type="ECO:0000256" key="2">
    <source>
        <dbReference type="ARBA" id="ARBA00007957"/>
    </source>
</evidence>
<evidence type="ECO:0000256" key="7">
    <source>
        <dbReference type="ARBA" id="ARBA00022833"/>
    </source>
</evidence>
<dbReference type="InterPro" id="IPR036390">
    <property type="entry name" value="WH_DNA-bd_sf"/>
</dbReference>
<keyword evidence="9" id="KW-0238">DNA-binding</keyword>
<comment type="similarity">
    <text evidence="2">Belongs to the Fur family.</text>
</comment>
<evidence type="ECO:0000313" key="12">
    <source>
        <dbReference type="EMBL" id="MBB5431191.1"/>
    </source>
</evidence>
<dbReference type="GO" id="GO:1900376">
    <property type="term" value="P:regulation of secondary metabolite biosynthetic process"/>
    <property type="evidence" value="ECO:0007669"/>
    <property type="project" value="TreeGrafter"/>
</dbReference>
<dbReference type="AlphaFoldDB" id="A0A7W8QIV2"/>
<feature type="binding site" evidence="11">
    <location>
        <position position="85"/>
    </location>
    <ligand>
        <name>Zn(2+)</name>
        <dbReference type="ChEBI" id="CHEBI:29105"/>
    </ligand>
</feature>
<evidence type="ECO:0000256" key="11">
    <source>
        <dbReference type="PIRSR" id="PIRSR602481-1"/>
    </source>
</evidence>
<dbReference type="Proteomes" id="UP000572635">
    <property type="component" value="Unassembled WGS sequence"/>
</dbReference>
<feature type="binding site" evidence="11">
    <location>
        <position position="123"/>
    </location>
    <ligand>
        <name>Zn(2+)</name>
        <dbReference type="ChEBI" id="CHEBI:29105"/>
    </ligand>
</feature>
<dbReference type="PANTHER" id="PTHR33202">
    <property type="entry name" value="ZINC UPTAKE REGULATION PROTEIN"/>
    <property type="match status" value="1"/>
</dbReference>
<keyword evidence="13" id="KW-1185">Reference proteome</keyword>
<feature type="binding site" evidence="11">
    <location>
        <position position="82"/>
    </location>
    <ligand>
        <name>Zn(2+)</name>
        <dbReference type="ChEBI" id="CHEBI:29105"/>
    </ligand>
</feature>
<evidence type="ECO:0000256" key="10">
    <source>
        <dbReference type="ARBA" id="ARBA00023163"/>
    </source>
</evidence>
<dbReference type="PANTHER" id="PTHR33202:SF2">
    <property type="entry name" value="FERRIC UPTAKE REGULATION PROTEIN"/>
    <property type="match status" value="1"/>
</dbReference>
<dbReference type="SUPFAM" id="SSF46785">
    <property type="entry name" value="Winged helix' DNA-binding domain"/>
    <property type="match status" value="1"/>
</dbReference>
<evidence type="ECO:0000256" key="3">
    <source>
        <dbReference type="ARBA" id="ARBA00011738"/>
    </source>
</evidence>
<dbReference type="EMBL" id="JACHDB010000001">
    <property type="protein sequence ID" value="MBB5431191.1"/>
    <property type="molecule type" value="Genomic_DNA"/>
</dbReference>
<keyword evidence="4" id="KW-0963">Cytoplasm</keyword>
<dbReference type="Pfam" id="PF01475">
    <property type="entry name" value="FUR"/>
    <property type="match status" value="1"/>
</dbReference>
<evidence type="ECO:0000256" key="1">
    <source>
        <dbReference type="ARBA" id="ARBA00004496"/>
    </source>
</evidence>
<proteinExistence type="inferred from homology"/>
<keyword evidence="6 11" id="KW-0479">Metal-binding</keyword>
<accession>A0A7W8QIV2</accession>
<dbReference type="InterPro" id="IPR036388">
    <property type="entry name" value="WH-like_DNA-bd_sf"/>
</dbReference>
<name>A0A7W8QIV2_9ACTN</name>
<sequence length="131" mass="13767">MARYDGAVLRALGREPHFRSAQEIHGLLGGAPAGGARGPSLSTVYRVLRRLAEEGALDTVHSPDGELLYRRCGGGAHHHLLCRLCGQVEEVPEPGELAALVERIGAASGYRSLRYSFELSGVCGGCAAEAG</sequence>
<evidence type="ECO:0000256" key="6">
    <source>
        <dbReference type="ARBA" id="ARBA00022723"/>
    </source>
</evidence>
<dbReference type="Gene3D" id="3.30.1490.190">
    <property type="match status" value="1"/>
</dbReference>
<keyword evidence="8" id="KW-0805">Transcription regulation</keyword>
<evidence type="ECO:0000256" key="9">
    <source>
        <dbReference type="ARBA" id="ARBA00023125"/>
    </source>
</evidence>
<dbReference type="RefSeq" id="WP_184390443.1">
    <property type="nucleotide sequence ID" value="NZ_BAAAJD010000007.1"/>
</dbReference>
<evidence type="ECO:0000256" key="8">
    <source>
        <dbReference type="ARBA" id="ARBA00023015"/>
    </source>
</evidence>
<dbReference type="Gene3D" id="1.10.10.10">
    <property type="entry name" value="Winged helix-like DNA-binding domain superfamily/Winged helix DNA-binding domain"/>
    <property type="match status" value="1"/>
</dbReference>
<keyword evidence="10" id="KW-0804">Transcription</keyword>
<keyword evidence="5" id="KW-0678">Repressor</keyword>
<feature type="binding site" evidence="11">
    <location>
        <position position="126"/>
    </location>
    <ligand>
        <name>Zn(2+)</name>
        <dbReference type="ChEBI" id="CHEBI:29105"/>
    </ligand>
</feature>
<comment type="subunit">
    <text evidence="3">Homodimer.</text>
</comment>
<evidence type="ECO:0000256" key="5">
    <source>
        <dbReference type="ARBA" id="ARBA00022491"/>
    </source>
</evidence>
<keyword evidence="7 11" id="KW-0862">Zinc</keyword>
<dbReference type="GO" id="GO:0045892">
    <property type="term" value="P:negative regulation of DNA-templated transcription"/>
    <property type="evidence" value="ECO:0007669"/>
    <property type="project" value="TreeGrafter"/>
</dbReference>
<dbReference type="GO" id="GO:0005829">
    <property type="term" value="C:cytosol"/>
    <property type="evidence" value="ECO:0007669"/>
    <property type="project" value="TreeGrafter"/>
</dbReference>
<dbReference type="GO" id="GO:0000976">
    <property type="term" value="F:transcription cis-regulatory region binding"/>
    <property type="evidence" value="ECO:0007669"/>
    <property type="project" value="TreeGrafter"/>
</dbReference>
<organism evidence="12 13">
    <name type="scientific">Nocardiopsis composta</name>
    <dbReference type="NCBI Taxonomy" id="157465"/>
    <lineage>
        <taxon>Bacteria</taxon>
        <taxon>Bacillati</taxon>
        <taxon>Actinomycetota</taxon>
        <taxon>Actinomycetes</taxon>
        <taxon>Streptosporangiales</taxon>
        <taxon>Nocardiopsidaceae</taxon>
        <taxon>Nocardiopsis</taxon>
    </lineage>
</organism>
<evidence type="ECO:0000313" key="13">
    <source>
        <dbReference type="Proteomes" id="UP000572635"/>
    </source>
</evidence>
<dbReference type="CDD" id="cd07153">
    <property type="entry name" value="Fur_like"/>
    <property type="match status" value="1"/>
</dbReference>
<gene>
    <name evidence="12" type="ORF">HDA36_001275</name>
</gene>
<comment type="cofactor">
    <cofactor evidence="11">
        <name>Zn(2+)</name>
        <dbReference type="ChEBI" id="CHEBI:29105"/>
    </cofactor>
    <text evidence="11">Binds 1 zinc ion per subunit.</text>
</comment>
<protein>
    <submittedName>
        <fullName evidence="12">Fur family ferric uptake transcriptional regulator</fullName>
    </submittedName>
</protein>